<evidence type="ECO:0000313" key="2">
    <source>
        <dbReference type="EMBL" id="KAK4021552.1"/>
    </source>
</evidence>
<feature type="region of interest" description="Disordered" evidence="1">
    <location>
        <begin position="66"/>
        <end position="89"/>
    </location>
</feature>
<organism evidence="2 3">
    <name type="scientific">Daphnia magna</name>
    <dbReference type="NCBI Taxonomy" id="35525"/>
    <lineage>
        <taxon>Eukaryota</taxon>
        <taxon>Metazoa</taxon>
        <taxon>Ecdysozoa</taxon>
        <taxon>Arthropoda</taxon>
        <taxon>Crustacea</taxon>
        <taxon>Branchiopoda</taxon>
        <taxon>Diplostraca</taxon>
        <taxon>Cladocera</taxon>
        <taxon>Anomopoda</taxon>
        <taxon>Daphniidae</taxon>
        <taxon>Daphnia</taxon>
    </lineage>
</organism>
<proteinExistence type="predicted"/>
<sequence>MIKVFQLATTTENVEAVINDVAAGQNESAGFLAESTDEENSSAPSNFDIYPFTDDYTETDQVILDTPLVPDKESESPTRLGDSVDKTEPWECVPSLAETV</sequence>
<protein>
    <submittedName>
        <fullName evidence="2">Uncharacterized protein</fullName>
    </submittedName>
</protein>
<gene>
    <name evidence="2" type="ORF">OUZ56_003466</name>
</gene>
<accession>A0ABR0A8U6</accession>
<dbReference type="EMBL" id="JAOYFB010000036">
    <property type="protein sequence ID" value="KAK4021552.1"/>
    <property type="molecule type" value="Genomic_DNA"/>
</dbReference>
<evidence type="ECO:0000313" key="3">
    <source>
        <dbReference type="Proteomes" id="UP001234178"/>
    </source>
</evidence>
<evidence type="ECO:0000256" key="1">
    <source>
        <dbReference type="SAM" id="MobiDB-lite"/>
    </source>
</evidence>
<dbReference type="Proteomes" id="UP001234178">
    <property type="component" value="Unassembled WGS sequence"/>
</dbReference>
<reference evidence="2 3" key="1">
    <citation type="journal article" date="2023" name="Nucleic Acids Res.">
        <title>The hologenome of Daphnia magna reveals possible DNA methylation and microbiome-mediated evolution of the host genome.</title>
        <authorList>
            <person name="Chaturvedi A."/>
            <person name="Li X."/>
            <person name="Dhandapani V."/>
            <person name="Marshall H."/>
            <person name="Kissane S."/>
            <person name="Cuenca-Cambronero M."/>
            <person name="Asole G."/>
            <person name="Calvet F."/>
            <person name="Ruiz-Romero M."/>
            <person name="Marangio P."/>
            <person name="Guigo R."/>
            <person name="Rago D."/>
            <person name="Mirbahai L."/>
            <person name="Eastwood N."/>
            <person name="Colbourne J.K."/>
            <person name="Zhou J."/>
            <person name="Mallon E."/>
            <person name="Orsini L."/>
        </authorList>
    </citation>
    <scope>NUCLEOTIDE SEQUENCE [LARGE SCALE GENOMIC DNA]</scope>
    <source>
        <strain evidence="2">LRV0_1</strain>
    </source>
</reference>
<comment type="caution">
    <text evidence="2">The sequence shown here is derived from an EMBL/GenBank/DDBJ whole genome shotgun (WGS) entry which is preliminary data.</text>
</comment>
<keyword evidence="3" id="KW-1185">Reference proteome</keyword>
<feature type="compositionally biased region" description="Basic and acidic residues" evidence="1">
    <location>
        <begin position="70"/>
        <end position="89"/>
    </location>
</feature>
<name>A0ABR0A8U6_9CRUS</name>